<keyword evidence="2 6" id="KW-0812">Transmembrane</keyword>
<organism evidence="7 8">
    <name type="scientific">Teladorsagia circumcincta</name>
    <name type="common">Brown stomach worm</name>
    <name type="synonym">Ostertagia circumcincta</name>
    <dbReference type="NCBI Taxonomy" id="45464"/>
    <lineage>
        <taxon>Eukaryota</taxon>
        <taxon>Metazoa</taxon>
        <taxon>Ecdysozoa</taxon>
        <taxon>Nematoda</taxon>
        <taxon>Chromadorea</taxon>
        <taxon>Rhabditida</taxon>
        <taxon>Rhabditina</taxon>
        <taxon>Rhabditomorpha</taxon>
        <taxon>Strongyloidea</taxon>
        <taxon>Trichostrongylidae</taxon>
        <taxon>Teladorsagia</taxon>
    </lineage>
</organism>
<dbReference type="GO" id="GO:0034707">
    <property type="term" value="C:chloride channel complex"/>
    <property type="evidence" value="ECO:0007669"/>
    <property type="project" value="UniProtKB-KW"/>
</dbReference>
<keyword evidence="4 6" id="KW-0472">Membrane</keyword>
<dbReference type="GO" id="GO:0005254">
    <property type="term" value="F:chloride channel activity"/>
    <property type="evidence" value="ECO:0007669"/>
    <property type="project" value="UniProtKB-KW"/>
</dbReference>
<protein>
    <recommendedName>
        <fullName evidence="6">Bestrophin homolog</fullName>
    </recommendedName>
</protein>
<dbReference type="Pfam" id="PF01062">
    <property type="entry name" value="Bestrophin"/>
    <property type="match status" value="2"/>
</dbReference>
<evidence type="ECO:0000256" key="5">
    <source>
        <dbReference type="ARBA" id="ARBA00034769"/>
    </source>
</evidence>
<evidence type="ECO:0000313" key="7">
    <source>
        <dbReference type="EMBL" id="PIO58030.1"/>
    </source>
</evidence>
<comment type="similarity">
    <text evidence="5 6">Belongs to the anion channel-forming bestrophin (TC 1.A.46) family. Calcium-sensitive chloride channel subfamily.</text>
</comment>
<dbReference type="InterPro" id="IPR021134">
    <property type="entry name" value="Bestrophin-like"/>
</dbReference>
<accession>A0A2G9TKZ7</accession>
<dbReference type="Proteomes" id="UP000230423">
    <property type="component" value="Unassembled WGS sequence"/>
</dbReference>
<dbReference type="AlphaFoldDB" id="A0A2G9TKZ7"/>
<feature type="non-terminal residue" evidence="7">
    <location>
        <position position="1"/>
    </location>
</feature>
<reference evidence="7 8" key="1">
    <citation type="submission" date="2015-09" db="EMBL/GenBank/DDBJ databases">
        <title>Draft genome of the parasitic nematode Teladorsagia circumcincta isolate WARC Sus (inbred).</title>
        <authorList>
            <person name="Mitreva M."/>
        </authorList>
    </citation>
    <scope>NUCLEOTIDE SEQUENCE [LARGE SCALE GENOMIC DNA]</scope>
    <source>
        <strain evidence="7 8">S</strain>
    </source>
</reference>
<comment type="subcellular location">
    <subcellularLocation>
        <location evidence="6">Cell membrane</location>
        <topology evidence="6">Multi-pass membrane protein</topology>
    </subcellularLocation>
    <subcellularLocation>
        <location evidence="1">Membrane</location>
    </subcellularLocation>
</comment>
<dbReference type="PANTHER" id="PTHR10736">
    <property type="entry name" value="BESTROPHIN"/>
    <property type="match status" value="1"/>
</dbReference>
<evidence type="ECO:0000256" key="1">
    <source>
        <dbReference type="ARBA" id="ARBA00004370"/>
    </source>
</evidence>
<keyword evidence="6" id="KW-0869">Chloride channel</keyword>
<feature type="transmembrane region" description="Helical" evidence="6">
    <location>
        <begin position="22"/>
        <end position="42"/>
    </location>
</feature>
<dbReference type="InterPro" id="IPR000615">
    <property type="entry name" value="Bestrophin"/>
</dbReference>
<dbReference type="GO" id="GO:0005886">
    <property type="term" value="C:plasma membrane"/>
    <property type="evidence" value="ECO:0007669"/>
    <property type="project" value="UniProtKB-SubCell"/>
</dbReference>
<evidence type="ECO:0000313" key="8">
    <source>
        <dbReference type="Proteomes" id="UP000230423"/>
    </source>
</evidence>
<dbReference type="PANTHER" id="PTHR10736:SF24">
    <property type="entry name" value="BESTROPHIN HOMOLOG 18"/>
    <property type="match status" value="1"/>
</dbReference>
<keyword evidence="8" id="KW-1185">Reference proteome</keyword>
<sequence length="87" mass="10097">EVKKFRTDLAWLCNYDWVPLPMIYPTIVCLAVHTYFLVGVIARQYVEGSAQKDKVAEGLLNPWGEDDDDFETNVLIDRNLAVRFFDK</sequence>
<proteinExistence type="inferred from homology"/>
<keyword evidence="3 6" id="KW-1133">Transmembrane helix</keyword>
<keyword evidence="6" id="KW-0813">Transport</keyword>
<evidence type="ECO:0000256" key="4">
    <source>
        <dbReference type="ARBA" id="ARBA00023136"/>
    </source>
</evidence>
<keyword evidence="6" id="KW-0406">Ion transport</keyword>
<evidence type="ECO:0000256" key="3">
    <source>
        <dbReference type="ARBA" id="ARBA00022989"/>
    </source>
</evidence>
<comment type="function">
    <text evidence="6">Forms chloride channels.</text>
</comment>
<keyword evidence="6" id="KW-1003">Cell membrane</keyword>
<dbReference type="OrthoDB" id="201595at2759"/>
<evidence type="ECO:0000256" key="6">
    <source>
        <dbReference type="RuleBase" id="RU363126"/>
    </source>
</evidence>
<gene>
    <name evidence="7" type="ORF">TELCIR_20545</name>
</gene>
<keyword evidence="6" id="KW-0407">Ion channel</keyword>
<keyword evidence="6" id="KW-0868">Chloride</keyword>
<evidence type="ECO:0000256" key="2">
    <source>
        <dbReference type="ARBA" id="ARBA00022692"/>
    </source>
</evidence>
<comment type="caution">
    <text evidence="6">Lacks conserved residue(s) required for the propagation of feature annotation.</text>
</comment>
<name>A0A2G9TKZ7_TELCI</name>
<dbReference type="EMBL" id="KZ362653">
    <property type="protein sequence ID" value="PIO58030.1"/>
    <property type="molecule type" value="Genomic_DNA"/>
</dbReference>